<dbReference type="Pfam" id="PF20465">
    <property type="entry name" value="MmeI_hel"/>
    <property type="match status" value="1"/>
</dbReference>
<feature type="region of interest" description="Disordered" evidence="5">
    <location>
        <begin position="566"/>
        <end position="647"/>
    </location>
</feature>
<dbReference type="InterPro" id="IPR029063">
    <property type="entry name" value="SAM-dependent_MTases_sf"/>
</dbReference>
<dbReference type="InterPro" id="IPR046819">
    <property type="entry name" value="MmeI_hel"/>
</dbReference>
<keyword evidence="3" id="KW-0808">Transferase</keyword>
<dbReference type="SUPFAM" id="SSF53335">
    <property type="entry name" value="S-adenosyl-L-methionine-dependent methyltransferases"/>
    <property type="match status" value="1"/>
</dbReference>
<keyword evidence="10" id="KW-1185">Reference proteome</keyword>
<protein>
    <recommendedName>
        <fullName evidence="1">site-specific DNA-methyltransferase (adenine-specific)</fullName>
        <ecNumber evidence="1">2.1.1.72</ecNumber>
    </recommendedName>
</protein>
<comment type="catalytic activity">
    <reaction evidence="4">
        <text>a 2'-deoxyadenosine in DNA + S-adenosyl-L-methionine = an N(6)-methyl-2'-deoxyadenosine in DNA + S-adenosyl-L-homocysteine + H(+)</text>
        <dbReference type="Rhea" id="RHEA:15197"/>
        <dbReference type="Rhea" id="RHEA-COMP:12418"/>
        <dbReference type="Rhea" id="RHEA-COMP:12419"/>
        <dbReference type="ChEBI" id="CHEBI:15378"/>
        <dbReference type="ChEBI" id="CHEBI:57856"/>
        <dbReference type="ChEBI" id="CHEBI:59789"/>
        <dbReference type="ChEBI" id="CHEBI:90615"/>
        <dbReference type="ChEBI" id="CHEBI:90616"/>
        <dbReference type="EC" id="2.1.1.72"/>
    </reaction>
</comment>
<dbReference type="PANTHER" id="PTHR33841:SF1">
    <property type="entry name" value="DNA METHYLTRANSFERASE A"/>
    <property type="match status" value="1"/>
</dbReference>
<dbReference type="InterPro" id="IPR046820">
    <property type="entry name" value="MmeI_TRD"/>
</dbReference>
<evidence type="ECO:0000259" key="8">
    <source>
        <dbReference type="Pfam" id="PF20473"/>
    </source>
</evidence>
<evidence type="ECO:0000256" key="5">
    <source>
        <dbReference type="SAM" id="MobiDB-lite"/>
    </source>
</evidence>
<dbReference type="Proteomes" id="UP000315736">
    <property type="component" value="Unassembled WGS sequence"/>
</dbReference>
<proteinExistence type="predicted"/>
<evidence type="ECO:0000256" key="2">
    <source>
        <dbReference type="ARBA" id="ARBA00022603"/>
    </source>
</evidence>
<dbReference type="Gene3D" id="3.40.50.150">
    <property type="entry name" value="Vaccinia Virus protein VP39"/>
    <property type="match status" value="1"/>
</dbReference>
<dbReference type="GO" id="GO:0009007">
    <property type="term" value="F:site-specific DNA-methyltransferase (adenine-specific) activity"/>
    <property type="evidence" value="ECO:0007669"/>
    <property type="project" value="UniProtKB-EC"/>
</dbReference>
<reference evidence="9 10" key="1">
    <citation type="submission" date="2019-07" db="EMBL/GenBank/DDBJ databases">
        <title>Tepidimonas alkaliphilus YIM 72238 draft genome.</title>
        <authorList>
            <person name="Da Costa M.S."/>
            <person name="Froufe H.J.C."/>
            <person name="Egas C."/>
            <person name="Albuquerque L."/>
        </authorList>
    </citation>
    <scope>NUCLEOTIDE SEQUENCE [LARGE SCALE GENOMIC DNA]</scope>
    <source>
        <strain evidence="9 10">YIM 72238</strain>
    </source>
</reference>
<keyword evidence="2" id="KW-0489">Methyltransferase</keyword>
<dbReference type="OrthoDB" id="9782445at2"/>
<sequence>MTPQAFIAKWFAGGAADGLSERAGAQAHFIDLCRLLDVPEPADPDACCFERGLKKTGGASGWADVWKRGCFAWEYKAPGRDLAAALRQLMTYALALDNPPLLIVSDRQRIEIHTHFTGTPSECHVFELHDLLDARQRQRLRWAWTEPERFRPSRTTQDVTASAAARFAELAQRLTARGHDPQAVAHFLIQCLFCLFAEDAGLLPARLFERILDKSAAAPDKLAPRLAELFAAMRLGGDFLLEDIAWFNGGLFETIAPLPLSAEDAAILREAARMDWSQIEPSIFGTLFERGLDPAKRSQLGAHYTDPATIAKLIDPLIVQPLSREWAAARAVIEREMARYAAGGRGSHTARQAAQAAFLGYLERLKNFRVLDPACGSGNFLYLALRALKDLEHRANLDAEALGLERQLGIETSPANVLGIELNPYAAELARVTVWIGEIQWMMKHGYPIRRDPILARLDHIECRDALLAPDGGEAEWPEAHVILGNPPFLGDKKMRAELGDAYTERLRQTYAGRVPGGADLVTYWFEKARAAIEAGRASRAGLVATNSIRGGANRRVLDRILDSAKARSNNPGDHYGDLRHPGADPHPEGSGAAAGAGRGGGARHRPLAGGHGDPRLSGHPAGRAENRPHQVDDGGAGRPGGGDRGAGQAALTIFEAWSDEPWFNDGAAVRVSLVCFGRHDGPARLDGREVAAIHADLTAAQGQEAGLDLTRAVPLAENKGVAFQGPVLVGPFEIEGDVARAWLAAPNPHGRPNSDVLRPLTNGKDITARSRGLWVVDFAAMSEADASLYELPFEYVRQHVKPMRDNNRDASRRSRWWLHGRLGTDWRAATASLPRYIATTRVAKHRTFVWFPSVCWPSDAVVAIARADDATFGILHSRFHELWSLRLGTSLEDRPRYTPTTTFETFPFPPGLTPADTAHQQTETLADGARIPADLPPEARPGAEAIARAAHRLHTLREAWLNPPEWVQWQRTPEEEAAGFPSRPVPRPGFEAQLKARTLTHLYNQRPAWLAQAHEALDAAVAAAYGWADYTPAMPDEEILARLLALNRARRPSVIVPRRAQAYAHANASPPARRRTCGQAPPASRPSPPA</sequence>
<dbReference type="Pfam" id="PF20466">
    <property type="entry name" value="MmeI_TRD"/>
    <property type="match status" value="1"/>
</dbReference>
<evidence type="ECO:0000313" key="10">
    <source>
        <dbReference type="Proteomes" id="UP000315736"/>
    </source>
</evidence>
<feature type="domain" description="MmeI-like target recognition" evidence="7">
    <location>
        <begin position="800"/>
        <end position="910"/>
    </location>
</feature>
<dbReference type="Pfam" id="PF20473">
    <property type="entry name" value="MmeI_Mtase"/>
    <property type="match status" value="1"/>
</dbReference>
<evidence type="ECO:0000259" key="6">
    <source>
        <dbReference type="Pfam" id="PF20465"/>
    </source>
</evidence>
<name>A0A554W7Z1_9BURK</name>
<dbReference type="PANTHER" id="PTHR33841">
    <property type="entry name" value="DNA METHYLTRANSFERASE YEEA-RELATED"/>
    <property type="match status" value="1"/>
</dbReference>
<feature type="domain" description="MmeI-like helicase spacer" evidence="6">
    <location>
        <begin position="183"/>
        <end position="252"/>
    </location>
</feature>
<feature type="region of interest" description="Disordered" evidence="5">
    <location>
        <begin position="1064"/>
        <end position="1091"/>
    </location>
</feature>
<feature type="compositionally biased region" description="Basic and acidic residues" evidence="5">
    <location>
        <begin position="613"/>
        <end position="633"/>
    </location>
</feature>
<comment type="caution">
    <text evidence="9">The sequence shown here is derived from an EMBL/GenBank/DDBJ whole genome shotgun (WGS) entry which is preliminary data.</text>
</comment>
<accession>A0A554W7Z1</accession>
<feature type="domain" description="MmeI-like DNA-methyltransferase" evidence="8">
    <location>
        <begin position="355"/>
        <end position="556"/>
    </location>
</feature>
<dbReference type="EC" id="2.1.1.72" evidence="1"/>
<evidence type="ECO:0000256" key="1">
    <source>
        <dbReference type="ARBA" id="ARBA00011900"/>
    </source>
</evidence>
<evidence type="ECO:0000259" key="7">
    <source>
        <dbReference type="Pfam" id="PF20466"/>
    </source>
</evidence>
<organism evidence="9 10">
    <name type="scientific">Tepidimonas alkaliphilus</name>
    <dbReference type="NCBI Taxonomy" id="2588942"/>
    <lineage>
        <taxon>Bacteria</taxon>
        <taxon>Pseudomonadati</taxon>
        <taxon>Pseudomonadota</taxon>
        <taxon>Betaproteobacteria</taxon>
        <taxon>Burkholderiales</taxon>
        <taxon>Tepidimonas</taxon>
    </lineage>
</organism>
<evidence type="ECO:0000256" key="4">
    <source>
        <dbReference type="ARBA" id="ARBA00047942"/>
    </source>
</evidence>
<dbReference type="RefSeq" id="WP_143890413.1">
    <property type="nucleotide sequence ID" value="NZ_VJNB01000006.1"/>
</dbReference>
<dbReference type="InterPro" id="IPR050953">
    <property type="entry name" value="N4_N6_ade-DNA_methylase"/>
</dbReference>
<evidence type="ECO:0000256" key="3">
    <source>
        <dbReference type="ARBA" id="ARBA00022679"/>
    </source>
</evidence>
<dbReference type="EMBL" id="VJNB01000006">
    <property type="protein sequence ID" value="TSE19681.1"/>
    <property type="molecule type" value="Genomic_DNA"/>
</dbReference>
<evidence type="ECO:0000313" key="9">
    <source>
        <dbReference type="EMBL" id="TSE19681.1"/>
    </source>
</evidence>
<dbReference type="InterPro" id="IPR046816">
    <property type="entry name" value="MmeI_Mtase"/>
</dbReference>
<dbReference type="GO" id="GO:0032259">
    <property type="term" value="P:methylation"/>
    <property type="evidence" value="ECO:0007669"/>
    <property type="project" value="UniProtKB-KW"/>
</dbReference>
<dbReference type="AlphaFoldDB" id="A0A554W7Z1"/>
<gene>
    <name evidence="9" type="ORF">Talka_01400</name>
</gene>
<feature type="compositionally biased region" description="Gly residues" evidence="5">
    <location>
        <begin position="635"/>
        <end position="646"/>
    </location>
</feature>
<feature type="compositionally biased region" description="Basic and acidic residues" evidence="5">
    <location>
        <begin position="575"/>
        <end position="588"/>
    </location>
</feature>